<feature type="transmembrane region" description="Helical" evidence="2">
    <location>
        <begin position="267"/>
        <end position="287"/>
    </location>
</feature>
<protein>
    <recommendedName>
        <fullName evidence="3">CAAX prenyl protease 2/Lysostaphin resistance protein A-like domain-containing protein</fullName>
    </recommendedName>
</protein>
<keyword evidence="2" id="KW-0472">Membrane</keyword>
<name>A0A1Q2CQM7_9ACTN</name>
<dbReference type="KEGG" id="tes:BW730_13815"/>
<dbReference type="InterPro" id="IPR003675">
    <property type="entry name" value="Rce1/LyrA-like_dom"/>
</dbReference>
<dbReference type="OrthoDB" id="193898at2"/>
<keyword evidence="2" id="KW-1133">Transmembrane helix</keyword>
<dbReference type="Pfam" id="PF02517">
    <property type="entry name" value="Rce1-like"/>
    <property type="match status" value="1"/>
</dbReference>
<feature type="transmembrane region" description="Helical" evidence="2">
    <location>
        <begin position="191"/>
        <end position="209"/>
    </location>
</feature>
<gene>
    <name evidence="4" type="ORF">BW730_13815</name>
</gene>
<dbReference type="GO" id="GO:0080120">
    <property type="term" value="P:CAAX-box protein maturation"/>
    <property type="evidence" value="ECO:0007669"/>
    <property type="project" value="UniProtKB-ARBA"/>
</dbReference>
<feature type="transmembrane region" description="Helical" evidence="2">
    <location>
        <begin position="62"/>
        <end position="81"/>
    </location>
</feature>
<dbReference type="AlphaFoldDB" id="A0A1Q2CQM7"/>
<feature type="domain" description="CAAX prenyl protease 2/Lysostaphin resistance protein A-like" evidence="3">
    <location>
        <begin position="137"/>
        <end position="229"/>
    </location>
</feature>
<dbReference type="STRING" id="1332264.BW730_13815"/>
<proteinExistence type="predicted"/>
<feature type="transmembrane region" description="Helical" evidence="2">
    <location>
        <begin position="102"/>
        <end position="123"/>
    </location>
</feature>
<dbReference type="Proteomes" id="UP000188145">
    <property type="component" value="Chromosome"/>
</dbReference>
<feature type="transmembrane region" description="Helical" evidence="2">
    <location>
        <begin position="135"/>
        <end position="155"/>
    </location>
</feature>
<feature type="compositionally biased region" description="Basic and acidic residues" evidence="1">
    <location>
        <begin position="1"/>
        <end position="10"/>
    </location>
</feature>
<reference evidence="5" key="1">
    <citation type="submission" date="2017-02" db="EMBL/GenBank/DDBJ databases">
        <title>Tessaracoccus aquaemaris sp. nov., isolated from the intestine of a Korean rockfish, Sebastes schlegelii, in a marine aquaculture pond.</title>
        <authorList>
            <person name="Tak E.J."/>
            <person name="Bae J.-W."/>
        </authorList>
    </citation>
    <scope>NUCLEOTIDE SEQUENCE [LARGE SCALE GENOMIC DNA]</scope>
    <source>
        <strain evidence="5">NSG39</strain>
    </source>
</reference>
<evidence type="ECO:0000313" key="5">
    <source>
        <dbReference type="Proteomes" id="UP000188145"/>
    </source>
</evidence>
<evidence type="ECO:0000256" key="1">
    <source>
        <dbReference type="SAM" id="MobiDB-lite"/>
    </source>
</evidence>
<sequence length="310" mass="31085">MTISHPDKGHPTVAESHPQEQPGGRLPPVQALLGIVVFLGAQVLAGLAAAGVGPLIKEPGTTTLFFAAYAALSLLGLAALLRGLARADLRVTFARAGIAREVGLGTLIGAGLIGVGGLVMFAAGAYRGTDPSLNAGILLGLMLAVGTAVGEEVLFRGVLLRVLNARFGSSVAVAALSVLFGLAHVGNAGAGVLGAVAIAISAGLLLNVAYLLTGRLWLAIGIHFGWNAMQSAFFGTDVSGTGSGRGLFAGHLSGPGWLSGGAMGMEGSWVIMALGLGAGIALTVLAVRRGRWRSWSTARAETAQAKAGLA</sequence>
<accession>A0A1Q2CQM7</accession>
<organism evidence="4 5">
    <name type="scientific">Tessaracoccus aquimaris</name>
    <dbReference type="NCBI Taxonomy" id="1332264"/>
    <lineage>
        <taxon>Bacteria</taxon>
        <taxon>Bacillati</taxon>
        <taxon>Actinomycetota</taxon>
        <taxon>Actinomycetes</taxon>
        <taxon>Propionibacteriales</taxon>
        <taxon>Propionibacteriaceae</taxon>
        <taxon>Tessaracoccus</taxon>
    </lineage>
</organism>
<dbReference type="EMBL" id="CP019606">
    <property type="protein sequence ID" value="AQP48423.1"/>
    <property type="molecule type" value="Genomic_DNA"/>
</dbReference>
<evidence type="ECO:0000259" key="3">
    <source>
        <dbReference type="Pfam" id="PF02517"/>
    </source>
</evidence>
<dbReference type="PANTHER" id="PTHR39430">
    <property type="entry name" value="MEMBRANE-ASSOCIATED PROTEASE-RELATED"/>
    <property type="match status" value="1"/>
</dbReference>
<evidence type="ECO:0000256" key="2">
    <source>
        <dbReference type="SAM" id="Phobius"/>
    </source>
</evidence>
<feature type="transmembrane region" description="Helical" evidence="2">
    <location>
        <begin position="216"/>
        <end position="235"/>
    </location>
</feature>
<dbReference type="RefSeq" id="WP_077687667.1">
    <property type="nucleotide sequence ID" value="NZ_CP019606.1"/>
</dbReference>
<feature type="region of interest" description="Disordered" evidence="1">
    <location>
        <begin position="1"/>
        <end position="23"/>
    </location>
</feature>
<dbReference type="PANTHER" id="PTHR39430:SF1">
    <property type="entry name" value="PROTEASE"/>
    <property type="match status" value="1"/>
</dbReference>
<feature type="transmembrane region" description="Helical" evidence="2">
    <location>
        <begin position="167"/>
        <end position="185"/>
    </location>
</feature>
<feature type="transmembrane region" description="Helical" evidence="2">
    <location>
        <begin position="31"/>
        <end position="56"/>
    </location>
</feature>
<keyword evidence="5" id="KW-1185">Reference proteome</keyword>
<keyword evidence="2" id="KW-0812">Transmembrane</keyword>
<dbReference type="GO" id="GO:0004175">
    <property type="term" value="F:endopeptidase activity"/>
    <property type="evidence" value="ECO:0007669"/>
    <property type="project" value="UniProtKB-ARBA"/>
</dbReference>
<evidence type="ECO:0000313" key="4">
    <source>
        <dbReference type="EMBL" id="AQP48423.1"/>
    </source>
</evidence>